<evidence type="ECO:0000259" key="4">
    <source>
        <dbReference type="PROSITE" id="PS51206"/>
    </source>
</evidence>
<evidence type="ECO:0000313" key="5">
    <source>
        <dbReference type="EMBL" id="QHT24111.1"/>
    </source>
</evidence>
<feature type="domain" description="SF3 helicase" evidence="4">
    <location>
        <begin position="629"/>
        <end position="790"/>
    </location>
</feature>
<dbReference type="InterPro" id="IPR027417">
    <property type="entry name" value="P-loop_NTPase"/>
</dbReference>
<dbReference type="GO" id="GO:0016787">
    <property type="term" value="F:hydrolase activity"/>
    <property type="evidence" value="ECO:0007669"/>
    <property type="project" value="UniProtKB-KW"/>
</dbReference>
<reference evidence="5" key="1">
    <citation type="journal article" date="2020" name="Nature">
        <title>Giant virus diversity and host interactions through global metagenomics.</title>
        <authorList>
            <person name="Schulz F."/>
            <person name="Roux S."/>
            <person name="Paez-Espino D."/>
            <person name="Jungbluth S."/>
            <person name="Walsh D.A."/>
            <person name="Denef V.J."/>
            <person name="McMahon K.D."/>
            <person name="Konstantinidis K.T."/>
            <person name="Eloe-Fadrosh E.A."/>
            <person name="Kyrpides N.C."/>
            <person name="Woyke T."/>
        </authorList>
    </citation>
    <scope>NUCLEOTIDE SEQUENCE</scope>
    <source>
        <strain evidence="5">GVMAG-M-3300023179-132</strain>
    </source>
</reference>
<dbReference type="Pfam" id="PF08706">
    <property type="entry name" value="D5_N"/>
    <property type="match status" value="1"/>
</dbReference>
<dbReference type="PROSITE" id="PS51206">
    <property type="entry name" value="SF3_HELICASE_1"/>
    <property type="match status" value="1"/>
</dbReference>
<sequence>MAQYKDLNEFLAKHQTQQGAVATHTRIPDKELNIHGGSFVISKEELPIFNKLYCEAVFVHKKKEYLTEKQLELDGPICVDFDFRYSIDVEKRQHTGENIQDMVLLYLEELKSLYTFTDEPFDIFVFEKPNVNRVVEKQLTKDGIHMMICIKSDHILQIMLREKILMKLPDIWDLPLTNSWDSVLDDGISKGVTNWQLYGSRKPGNEAYEMTRSYQIKLDKSDNEFMMNERPLTTFNAKQDFFKVSVKNDSNPGFEKNPGILGDYKKRTELKTHKMKRPISRTKVNLLLLTDDTSDGGSDESISLNDINSHERLDRAMNHILSQLKPEEYYVKETHQYTQILPEKYYEPGSHLLNRQVAFALKRTDDRLFLSWIMLRSKATDFDFNEIPNMYNQWKKYFNNYTSGPGVTRNSILFWAKQDAFEEYQNVKMTTINHFMDIAIMSGAEWDIAQVMKQMFKDKYVCVSFTQKQGSWYVFKNHRWEPDKGISLRMAISSEMYMLFSKRYEDMSCEFHKYESTDTRAEMIRKKLNCISVIMAKLKKTADKNNIVRESMELFFDSDFVKNMDTNKQLLCFNNGVVDFKQKVFRDGYPQDYITKSTNIDYIEAGDIKDKNSIQDVVGFMEKLFPIPDLNRYMWDHLASTLIGTNRNQTFNIYHGSGSNGKSMLISFMALVLGDYKGTVPITLVTEKRNSIGGTSSEVMQLKGIRYAVMQEPSKGVKLNEGIMKELTGGDPLQARALYSESEVFDPQFKLCVCTNNLFDIDSNDDGTWRRVRKCDFLSKFVDPGQENNHETPYVFLKDKSLEEKLPVLAPIFASMLVKRAFETDGIVLDCEIVLAASNKYRKGQDHIAAFVSEKIEVTGINGDRIKKTMLMDEFKEWFEQEQGRNRKMPKGQELYDYMDKKFGSHTQTGWKGVKLIYPVDVDANEDDS</sequence>
<dbReference type="InterPro" id="IPR006500">
    <property type="entry name" value="Helicase_put_C_phage/plasmid"/>
</dbReference>
<dbReference type="InterPro" id="IPR051620">
    <property type="entry name" value="ORF904-like_C"/>
</dbReference>
<dbReference type="EMBL" id="MN739739">
    <property type="protein sequence ID" value="QHT24111.1"/>
    <property type="molecule type" value="Genomic_DNA"/>
</dbReference>
<dbReference type="Pfam" id="PF23162">
    <property type="entry name" value="AEP_C962R"/>
    <property type="match status" value="1"/>
</dbReference>
<accession>A0A6C0E649</accession>
<dbReference type="GO" id="GO:0005524">
    <property type="term" value="F:ATP binding"/>
    <property type="evidence" value="ECO:0007669"/>
    <property type="project" value="UniProtKB-KW"/>
</dbReference>
<dbReference type="NCBIfam" id="TIGR01613">
    <property type="entry name" value="primase_Cterm"/>
    <property type="match status" value="1"/>
</dbReference>
<dbReference type="PANTHER" id="PTHR35372">
    <property type="entry name" value="ATP BINDING PROTEIN-RELATED"/>
    <property type="match status" value="1"/>
</dbReference>
<organism evidence="5">
    <name type="scientific">viral metagenome</name>
    <dbReference type="NCBI Taxonomy" id="1070528"/>
    <lineage>
        <taxon>unclassified sequences</taxon>
        <taxon>metagenomes</taxon>
        <taxon>organismal metagenomes</taxon>
    </lineage>
</organism>
<name>A0A6C0E649_9ZZZZ</name>
<proteinExistence type="predicted"/>
<keyword evidence="3" id="KW-0067">ATP-binding</keyword>
<evidence type="ECO:0000256" key="2">
    <source>
        <dbReference type="ARBA" id="ARBA00022801"/>
    </source>
</evidence>
<keyword evidence="2" id="KW-0378">Hydrolase</keyword>
<dbReference type="AlphaFoldDB" id="A0A6C0E649"/>
<dbReference type="InterPro" id="IPR014818">
    <property type="entry name" value="Phage/plasmid_primase_P4_C"/>
</dbReference>
<keyword evidence="1" id="KW-0547">Nucleotide-binding</keyword>
<dbReference type="InterPro" id="IPR014015">
    <property type="entry name" value="Helicase_SF3_DNA-vir"/>
</dbReference>
<evidence type="ECO:0000256" key="3">
    <source>
        <dbReference type="ARBA" id="ARBA00022840"/>
    </source>
</evidence>
<evidence type="ECO:0000256" key="1">
    <source>
        <dbReference type="ARBA" id="ARBA00022741"/>
    </source>
</evidence>
<dbReference type="SMART" id="SM00885">
    <property type="entry name" value="D5_N"/>
    <property type="match status" value="1"/>
</dbReference>
<dbReference type="InterPro" id="IPR056443">
    <property type="entry name" value="AEP_C962R"/>
</dbReference>
<protein>
    <recommendedName>
        <fullName evidence="4">SF3 helicase domain-containing protein</fullName>
    </recommendedName>
</protein>
<dbReference type="Gene3D" id="3.40.50.300">
    <property type="entry name" value="P-loop containing nucleotide triphosphate hydrolases"/>
    <property type="match status" value="1"/>
</dbReference>
<dbReference type="PANTHER" id="PTHR35372:SF2">
    <property type="entry name" value="SF3 HELICASE DOMAIN-CONTAINING PROTEIN"/>
    <property type="match status" value="1"/>
</dbReference>